<keyword evidence="2" id="KW-1185">Reference proteome</keyword>
<dbReference type="PANTHER" id="PTHR35340">
    <property type="entry name" value="PQQ ENZYME REPEAT PROTEIN-RELATED"/>
    <property type="match status" value="1"/>
</dbReference>
<evidence type="ECO:0000313" key="1">
    <source>
        <dbReference type="EMBL" id="CAG7987376.1"/>
    </source>
</evidence>
<reference evidence="1" key="1">
    <citation type="submission" date="2021-07" db="EMBL/GenBank/DDBJ databases">
        <authorList>
            <person name="Branca A.L. A."/>
        </authorList>
    </citation>
    <scope>NUCLEOTIDE SEQUENCE</scope>
</reference>
<sequence>MAPWKQAVLSALATSYLTPSTYRSRPDLAPPQLNITVPAQNANSSEYVFIAPYSRKSTIDRPGPYIYRKDGDLVWAGTGYYAGFVANFHPTTYHGKPVLQAFQGTIDSAHGEGFGQSVLLDQNYQHVVTSTGANHRISSIHEFHVVDGKTALIEVFDIIRTNLSSYGGNSSQQWLGNGIFQEIDLTSGDLVFEWNAFDHVDPSESQTSLGWKSSNSGLTFTQAWDYFHINSVDKDHNGDYLLSSRHTSTIFKINGTDGSIIWRLGGKKPSFTQVGNWTFGFQHHARWHPQLSQPGTEAFSFFDNSGNGEITLNDVSRALVVQINHTDHTATLLRKAPAPYGLLAESQGNAQLLSQDRIFVNWGSEGAVTEFGADNEILYHAFIQSAISYRGFLGNWTGTPTEVPALVASKLSSNLVKLYVSWNGDTETKFWRFFYVNGGKKTRLGQVSRNSFETVFTWTSKLALSDSSKFIAEAIDGNGETIAQTGLIGSTANV</sequence>
<evidence type="ECO:0000313" key="2">
    <source>
        <dbReference type="Proteomes" id="UP001153618"/>
    </source>
</evidence>
<dbReference type="OrthoDB" id="5427350at2759"/>
<protein>
    <recommendedName>
        <fullName evidence="3">ASST-domain-containing protein</fullName>
    </recommendedName>
</protein>
<organism evidence="1 2">
    <name type="scientific">Penicillium olsonii</name>
    <dbReference type="NCBI Taxonomy" id="99116"/>
    <lineage>
        <taxon>Eukaryota</taxon>
        <taxon>Fungi</taxon>
        <taxon>Dikarya</taxon>
        <taxon>Ascomycota</taxon>
        <taxon>Pezizomycotina</taxon>
        <taxon>Eurotiomycetes</taxon>
        <taxon>Eurotiomycetidae</taxon>
        <taxon>Eurotiales</taxon>
        <taxon>Aspergillaceae</taxon>
        <taxon>Penicillium</taxon>
    </lineage>
</organism>
<dbReference type="PANTHER" id="PTHR35340:SF9">
    <property type="entry name" value="ASST-DOMAIN-CONTAINING PROTEIN"/>
    <property type="match status" value="1"/>
</dbReference>
<dbReference type="InterPro" id="IPR018247">
    <property type="entry name" value="EF_Hand_1_Ca_BS"/>
</dbReference>
<name>A0A9W4HEK9_PENOL</name>
<comment type="caution">
    <text evidence="1">The sequence shown here is derived from an EMBL/GenBank/DDBJ whole genome shotgun (WGS) entry which is preliminary data.</text>
</comment>
<accession>A0A9W4HEK9</accession>
<proteinExistence type="predicted"/>
<evidence type="ECO:0008006" key="3">
    <source>
        <dbReference type="Google" id="ProtNLM"/>
    </source>
</evidence>
<dbReference type="PROSITE" id="PS00018">
    <property type="entry name" value="EF_HAND_1"/>
    <property type="match status" value="1"/>
</dbReference>
<dbReference type="Pfam" id="PF14269">
    <property type="entry name" value="Arylsulfotran_2"/>
    <property type="match status" value="1"/>
</dbReference>
<dbReference type="Proteomes" id="UP001153618">
    <property type="component" value="Unassembled WGS sequence"/>
</dbReference>
<dbReference type="AlphaFoldDB" id="A0A9W4HEK9"/>
<dbReference type="InterPro" id="IPR039535">
    <property type="entry name" value="ASST-like"/>
</dbReference>
<gene>
    <name evidence="1" type="ORF">POLS_LOCUS1477</name>
</gene>
<dbReference type="InterPro" id="IPR053143">
    <property type="entry name" value="Arylsulfate_ST"/>
</dbReference>
<dbReference type="EMBL" id="CAJVOS010000011">
    <property type="protein sequence ID" value="CAG7987376.1"/>
    <property type="molecule type" value="Genomic_DNA"/>
</dbReference>